<organism evidence="1 2">
    <name type="scientific">Agrobacterium larrymoorei</name>
    <dbReference type="NCBI Taxonomy" id="160699"/>
    <lineage>
        <taxon>Bacteria</taxon>
        <taxon>Pseudomonadati</taxon>
        <taxon>Pseudomonadota</taxon>
        <taxon>Alphaproteobacteria</taxon>
        <taxon>Hyphomicrobiales</taxon>
        <taxon>Rhizobiaceae</taxon>
        <taxon>Rhizobium/Agrobacterium group</taxon>
        <taxon>Agrobacterium</taxon>
    </lineage>
</organism>
<gene>
    <name evidence="1" type="ORF">QE369_004414</name>
</gene>
<evidence type="ECO:0000313" key="1">
    <source>
        <dbReference type="EMBL" id="MDR6104217.1"/>
    </source>
</evidence>
<dbReference type="EMBL" id="JAVIZC010000003">
    <property type="protein sequence ID" value="MDR6104217.1"/>
    <property type="molecule type" value="Genomic_DNA"/>
</dbReference>
<protein>
    <submittedName>
        <fullName evidence="1">Uncharacterized protein</fullName>
    </submittedName>
</protein>
<evidence type="ECO:0000313" key="2">
    <source>
        <dbReference type="Proteomes" id="UP001255601"/>
    </source>
</evidence>
<accession>A0AAJ2EX18</accession>
<reference evidence="1" key="1">
    <citation type="submission" date="2023-08" db="EMBL/GenBank/DDBJ databases">
        <title>Functional and genomic diversity of the sorghum phyllosphere microbiome.</title>
        <authorList>
            <person name="Shade A."/>
        </authorList>
    </citation>
    <scope>NUCLEOTIDE SEQUENCE</scope>
    <source>
        <strain evidence="1">SORGH_AS_0974</strain>
    </source>
</reference>
<proteinExistence type="predicted"/>
<name>A0AAJ2EX18_9HYPH</name>
<comment type="caution">
    <text evidence="1">The sequence shown here is derived from an EMBL/GenBank/DDBJ whole genome shotgun (WGS) entry which is preliminary data.</text>
</comment>
<dbReference type="AlphaFoldDB" id="A0AAJ2EX18"/>
<sequence>MNPSNIRNIAGLYLIACETDTFVPPSMTFSELDDEFPLLPPSYCAITDREAP</sequence>
<dbReference type="Proteomes" id="UP001255601">
    <property type="component" value="Unassembled WGS sequence"/>
</dbReference>